<keyword evidence="8" id="KW-1185">Reference proteome</keyword>
<evidence type="ECO:0000256" key="5">
    <source>
        <dbReference type="ARBA" id="ARBA00037999"/>
    </source>
</evidence>
<dbReference type="AlphaFoldDB" id="A0A8T5UZH9"/>
<proteinExistence type="inferred from homology"/>
<dbReference type="PIRSF" id="PIRSF000390">
    <property type="entry name" value="PLP_StrS"/>
    <property type="match status" value="1"/>
</dbReference>
<dbReference type="SUPFAM" id="SSF53383">
    <property type="entry name" value="PLP-dependent transferases"/>
    <property type="match status" value="1"/>
</dbReference>
<accession>A0A8T5UZH9</accession>
<dbReference type="InterPro" id="IPR015421">
    <property type="entry name" value="PyrdxlP-dep_Trfase_major"/>
</dbReference>
<dbReference type="RefSeq" id="WP_223790478.1">
    <property type="nucleotide sequence ID" value="NZ_JAIOUQ010000003.1"/>
</dbReference>
<dbReference type="FunFam" id="3.40.640.10:FF:000090">
    <property type="entry name" value="Pyridoxal phosphate-dependent aminotransferase"/>
    <property type="match status" value="1"/>
</dbReference>
<evidence type="ECO:0000256" key="1">
    <source>
        <dbReference type="ARBA" id="ARBA00001933"/>
    </source>
</evidence>
<dbReference type="PANTHER" id="PTHR30244">
    <property type="entry name" value="TRANSAMINASE"/>
    <property type="match status" value="1"/>
</dbReference>
<dbReference type="InterPro" id="IPR015422">
    <property type="entry name" value="PyrdxlP-dep_Trfase_small"/>
</dbReference>
<comment type="cofactor">
    <cofactor evidence="1">
        <name>pyridoxal 5'-phosphate</name>
        <dbReference type="ChEBI" id="CHEBI:597326"/>
    </cofactor>
</comment>
<reference evidence="8" key="1">
    <citation type="journal article" date="2022" name="Microbiol. Resour. Announc.">
        <title>Draft Genome Sequence of a Methanogenic Archaeon from West Spitsbergen Permafrost.</title>
        <authorList>
            <person name="Trubitsyn V."/>
            <person name="Rivkina E."/>
            <person name="Shcherbakova V."/>
        </authorList>
    </citation>
    <scope>NUCLEOTIDE SEQUENCE [LARGE SCALE GENOMIC DNA]</scope>
    <source>
        <strain evidence="8">VT</strain>
    </source>
</reference>
<keyword evidence="4 6" id="KW-0663">Pyridoxal phosphate</keyword>
<dbReference type="Gene3D" id="3.90.1150.10">
    <property type="entry name" value="Aspartate Aminotransferase, domain 1"/>
    <property type="match status" value="1"/>
</dbReference>
<dbReference type="GO" id="GO:0000271">
    <property type="term" value="P:polysaccharide biosynthetic process"/>
    <property type="evidence" value="ECO:0007669"/>
    <property type="project" value="TreeGrafter"/>
</dbReference>
<dbReference type="InterPro" id="IPR015424">
    <property type="entry name" value="PyrdxlP-dep_Trfase"/>
</dbReference>
<dbReference type="Pfam" id="PF01041">
    <property type="entry name" value="DegT_DnrJ_EryC1"/>
    <property type="match status" value="1"/>
</dbReference>
<evidence type="ECO:0000256" key="3">
    <source>
        <dbReference type="ARBA" id="ARBA00022679"/>
    </source>
</evidence>
<dbReference type="InterPro" id="IPR000653">
    <property type="entry name" value="DegT/StrS_aminotransferase"/>
</dbReference>
<sequence length="366" mass="40175">MIPIAKPIIADDEIDEVVKVLRSGFIAQGPKVAEFEEKFAEYLGVKHAVAVSSGTTALHLALLAAGIGPNDEVITTPFTFAATGNSVLHVGAKPVFIDIDNKTYNLNPENIENAITDKTKAVMPVHLYGQPAEMDTIKQIAEDHDLIVIEDAAQAHGAVYKGKKAGSLGDMGCFSFYPTKNMTTSEGGIITTENEEMAEKARVLRSHGESERYTHVVLGYNFRMTDIAAAIGIVQLKKLDKFNEKRIANAKYLTERIDKINGITAPFVSADVKHVYHQYTIRVGKSRRNELMEFLNSRGIGTGIHYPKPIYKQKLYKELGFSASCPEAEAASSEVLSLPVHPSLEKNDLEKIVSVLNEASKQINLF</sequence>
<dbReference type="GO" id="GO:0030170">
    <property type="term" value="F:pyridoxal phosphate binding"/>
    <property type="evidence" value="ECO:0007669"/>
    <property type="project" value="TreeGrafter"/>
</dbReference>
<dbReference type="Proteomes" id="UP000825933">
    <property type="component" value="Unassembled WGS sequence"/>
</dbReference>
<keyword evidence="2 7" id="KW-0032">Aminotransferase</keyword>
<dbReference type="CDD" id="cd00616">
    <property type="entry name" value="AHBA_syn"/>
    <property type="match status" value="1"/>
</dbReference>
<protein>
    <submittedName>
        <fullName evidence="7">DegT/DnrJ/EryC1/StrS aminotransferase family protein</fullName>
    </submittedName>
</protein>
<evidence type="ECO:0000256" key="2">
    <source>
        <dbReference type="ARBA" id="ARBA00022576"/>
    </source>
</evidence>
<evidence type="ECO:0000256" key="6">
    <source>
        <dbReference type="RuleBase" id="RU004508"/>
    </source>
</evidence>
<comment type="similarity">
    <text evidence="5 6">Belongs to the DegT/DnrJ/EryC1 family.</text>
</comment>
<dbReference type="EMBL" id="JAIOUQ010000003">
    <property type="protein sequence ID" value="MBZ2164815.1"/>
    <property type="molecule type" value="Genomic_DNA"/>
</dbReference>
<dbReference type="PANTHER" id="PTHR30244:SF34">
    <property type="entry name" value="DTDP-4-AMINO-4,6-DIDEOXYGALACTOSE TRANSAMINASE"/>
    <property type="match status" value="1"/>
</dbReference>
<keyword evidence="3" id="KW-0808">Transferase</keyword>
<evidence type="ECO:0000256" key="4">
    <source>
        <dbReference type="ARBA" id="ARBA00022898"/>
    </source>
</evidence>
<evidence type="ECO:0000313" key="8">
    <source>
        <dbReference type="Proteomes" id="UP000825933"/>
    </source>
</evidence>
<gene>
    <name evidence="7" type="ORF">K8N75_01940</name>
</gene>
<comment type="caution">
    <text evidence="7">The sequence shown here is derived from an EMBL/GenBank/DDBJ whole genome shotgun (WGS) entry which is preliminary data.</text>
</comment>
<name>A0A8T5UZH9_9EURY</name>
<dbReference type="GO" id="GO:0008483">
    <property type="term" value="F:transaminase activity"/>
    <property type="evidence" value="ECO:0007669"/>
    <property type="project" value="UniProtKB-KW"/>
</dbReference>
<evidence type="ECO:0000313" key="7">
    <source>
        <dbReference type="EMBL" id="MBZ2164815.1"/>
    </source>
</evidence>
<organism evidence="7 8">
    <name type="scientific">Methanobacterium spitsbergense</name>
    <dbReference type="NCBI Taxonomy" id="2874285"/>
    <lineage>
        <taxon>Archaea</taxon>
        <taxon>Methanobacteriati</taxon>
        <taxon>Methanobacteriota</taxon>
        <taxon>Methanomada group</taxon>
        <taxon>Methanobacteria</taxon>
        <taxon>Methanobacteriales</taxon>
        <taxon>Methanobacteriaceae</taxon>
        <taxon>Methanobacterium</taxon>
    </lineage>
</organism>
<dbReference type="Gene3D" id="3.40.640.10">
    <property type="entry name" value="Type I PLP-dependent aspartate aminotransferase-like (Major domain)"/>
    <property type="match status" value="1"/>
</dbReference>